<name>A0A5A8F929_9BACT</name>
<accession>A0A5A8F929</accession>
<dbReference type="AlphaFoldDB" id="A0A5A8F929"/>
<evidence type="ECO:0000256" key="1">
    <source>
        <dbReference type="ARBA" id="ARBA00022598"/>
    </source>
</evidence>
<dbReference type="Pfam" id="PF00501">
    <property type="entry name" value="AMP-binding"/>
    <property type="match status" value="1"/>
</dbReference>
<dbReference type="EMBL" id="VFJB01000001">
    <property type="protein sequence ID" value="KAA0259402.1"/>
    <property type="molecule type" value="Genomic_DNA"/>
</dbReference>
<evidence type="ECO:0000256" key="2">
    <source>
        <dbReference type="ARBA" id="ARBA00022832"/>
    </source>
</evidence>
<dbReference type="GO" id="GO:0004467">
    <property type="term" value="F:long-chain fatty acid-CoA ligase activity"/>
    <property type="evidence" value="ECO:0007669"/>
    <property type="project" value="TreeGrafter"/>
</dbReference>
<evidence type="ECO:0000256" key="3">
    <source>
        <dbReference type="ARBA" id="ARBA00023098"/>
    </source>
</evidence>
<dbReference type="RefSeq" id="WP_149265223.1">
    <property type="nucleotide sequence ID" value="NZ_VFJB01000001.1"/>
</dbReference>
<dbReference type="SUPFAM" id="SSF56801">
    <property type="entry name" value="Acetyl-CoA synthetase-like"/>
    <property type="match status" value="1"/>
</dbReference>
<dbReference type="OrthoDB" id="9803968at2"/>
<dbReference type="InterPro" id="IPR042099">
    <property type="entry name" value="ANL_N_sf"/>
</dbReference>
<dbReference type="GO" id="GO:0016020">
    <property type="term" value="C:membrane"/>
    <property type="evidence" value="ECO:0007669"/>
    <property type="project" value="TreeGrafter"/>
</dbReference>
<gene>
    <name evidence="5" type="ORF">FHQ18_00555</name>
</gene>
<evidence type="ECO:0000313" key="6">
    <source>
        <dbReference type="Proteomes" id="UP000322876"/>
    </source>
</evidence>
<dbReference type="PROSITE" id="PS00455">
    <property type="entry name" value="AMP_BINDING"/>
    <property type="match status" value="1"/>
</dbReference>
<sequence length="609" mass="69317">MEKWPFKSVPQILKHNAEKFSDKPALGYKKGGKFVDVTFARFYELALMVARGLRKLGIKPGDRVAILSENRPGWVIADMGILSAGAITVPIYATNTPEQVKYVLNHSESKVIFISNRFQYEKLLEIKDEIPHIEHIISFDRFLGDKAFPVNTHLQLAEISVPLSDDEKKEIEEVIESIDPEDVATLIYTSGTTGVPKGVMLTHYNLVSEIILGARKVDMLGPDDIFLSFLPLSHALERSVGYYIPIYVGAQVVFAESIDKVPENILEVRPTCMVSVPRLFEKMYSRIYENVHAMSGLKKTLFHKAIEVGKQYVEKKYLKGENPGFLGFKYKIYDKLIFSKIRERFGGRIKSFVSGGAPLDKTINEFFWVIGMPILEGYGLTETSPGICINTLKQVRFGSVGTMFEHCYAKLAEDGELLLKGPVIMKGYYKNEEATKEVLEDGWFKTGDIGKIDENGFVYIVDRKKELIITAGGKNIAPQPIENELKLDKYISQAFVYGDKKPYLVALLVPNFERLVEYAKEHHIEYFDMNDLVAHEKILKLYQERVGEINKKFAKFETIKKFSLVPVDFTIEGGELTPTLKLKRRVIYEKYKDKIECLYEDNGDCFTCT</sequence>
<keyword evidence="1 5" id="KW-0436">Ligase</keyword>
<dbReference type="Pfam" id="PF23562">
    <property type="entry name" value="AMP-binding_C_3"/>
    <property type="match status" value="1"/>
</dbReference>
<dbReference type="InterPro" id="IPR000873">
    <property type="entry name" value="AMP-dep_synth/lig_dom"/>
</dbReference>
<dbReference type="InterPro" id="IPR020845">
    <property type="entry name" value="AMP-binding_CS"/>
</dbReference>
<dbReference type="Gene3D" id="3.40.50.12780">
    <property type="entry name" value="N-terminal domain of ligase-like"/>
    <property type="match status" value="1"/>
</dbReference>
<keyword evidence="3" id="KW-0443">Lipid metabolism</keyword>
<proteinExistence type="predicted"/>
<keyword evidence="6" id="KW-1185">Reference proteome</keyword>
<reference evidence="5 6" key="1">
    <citation type="submission" date="2019-06" db="EMBL/GenBank/DDBJ databases">
        <title>Genomic insights into carbon and energy metabolism of Deferribacter autotrophicus revealed new metabolic traits in the phylum Deferribacteres.</title>
        <authorList>
            <person name="Slobodkin A.I."/>
            <person name="Slobodkina G.B."/>
            <person name="Allioux M."/>
            <person name="Alain K."/>
            <person name="Jebbar M."/>
            <person name="Shadrin V."/>
            <person name="Kublanov I.V."/>
            <person name="Toshchakov S.V."/>
            <person name="Bonch-Osmolovskaya E.A."/>
        </authorList>
    </citation>
    <scope>NUCLEOTIDE SEQUENCE [LARGE SCALE GENOMIC DNA]</scope>
    <source>
        <strain evidence="5 6">SL50</strain>
    </source>
</reference>
<evidence type="ECO:0000259" key="4">
    <source>
        <dbReference type="Pfam" id="PF00501"/>
    </source>
</evidence>
<evidence type="ECO:0000313" key="5">
    <source>
        <dbReference type="EMBL" id="KAA0259402.1"/>
    </source>
</evidence>
<dbReference type="PANTHER" id="PTHR43272">
    <property type="entry name" value="LONG-CHAIN-FATTY-ACID--COA LIGASE"/>
    <property type="match status" value="1"/>
</dbReference>
<dbReference type="CDD" id="cd05907">
    <property type="entry name" value="VL_LC_FACS_like"/>
    <property type="match status" value="1"/>
</dbReference>
<comment type="caution">
    <text evidence="5">The sequence shown here is derived from an EMBL/GenBank/DDBJ whole genome shotgun (WGS) entry which is preliminary data.</text>
</comment>
<feature type="domain" description="AMP-dependent synthetase/ligase" evidence="4">
    <location>
        <begin position="14"/>
        <end position="429"/>
    </location>
</feature>
<keyword evidence="2" id="KW-0276">Fatty acid metabolism</keyword>
<protein>
    <submittedName>
        <fullName evidence="5">Long-chain fatty acid--CoA ligase</fullName>
    </submittedName>
</protein>
<dbReference type="PANTHER" id="PTHR43272:SF32">
    <property type="entry name" value="AMP-DEPENDENT SYNTHETASE_LIGASE DOMAIN-CONTAINING PROTEIN"/>
    <property type="match status" value="1"/>
</dbReference>
<organism evidence="5 6">
    <name type="scientific">Deferribacter autotrophicus</name>
    <dbReference type="NCBI Taxonomy" id="500465"/>
    <lineage>
        <taxon>Bacteria</taxon>
        <taxon>Pseudomonadati</taxon>
        <taxon>Deferribacterota</taxon>
        <taxon>Deferribacteres</taxon>
        <taxon>Deferribacterales</taxon>
        <taxon>Deferribacteraceae</taxon>
        <taxon>Deferribacter</taxon>
    </lineage>
</organism>
<dbReference type="Proteomes" id="UP000322876">
    <property type="component" value="Unassembled WGS sequence"/>
</dbReference>